<accession>A0A382PX59</accession>
<dbReference type="EMBL" id="UINC01110352">
    <property type="protein sequence ID" value="SVC77806.1"/>
    <property type="molecule type" value="Genomic_DNA"/>
</dbReference>
<name>A0A382PX59_9ZZZZ</name>
<feature type="non-terminal residue" evidence="1">
    <location>
        <position position="81"/>
    </location>
</feature>
<dbReference type="AlphaFoldDB" id="A0A382PX59"/>
<reference evidence="1" key="1">
    <citation type="submission" date="2018-05" db="EMBL/GenBank/DDBJ databases">
        <authorList>
            <person name="Lanie J.A."/>
            <person name="Ng W.-L."/>
            <person name="Kazmierczak K.M."/>
            <person name="Andrzejewski T.M."/>
            <person name="Davidsen T.M."/>
            <person name="Wayne K.J."/>
            <person name="Tettelin H."/>
            <person name="Glass J.I."/>
            <person name="Rusch D."/>
            <person name="Podicherti R."/>
            <person name="Tsui H.-C.T."/>
            <person name="Winkler M.E."/>
        </authorList>
    </citation>
    <scope>NUCLEOTIDE SEQUENCE</scope>
</reference>
<protein>
    <recommendedName>
        <fullName evidence="2">DUF1501 domain-containing protein</fullName>
    </recommendedName>
</protein>
<gene>
    <name evidence="1" type="ORF">METZ01_LOCUS330660</name>
</gene>
<proteinExistence type="predicted"/>
<organism evidence="1">
    <name type="scientific">marine metagenome</name>
    <dbReference type="NCBI Taxonomy" id="408172"/>
    <lineage>
        <taxon>unclassified sequences</taxon>
        <taxon>metagenomes</taxon>
        <taxon>ecological metagenomes</taxon>
    </lineage>
</organism>
<evidence type="ECO:0000313" key="1">
    <source>
        <dbReference type="EMBL" id="SVC77806.1"/>
    </source>
</evidence>
<evidence type="ECO:0008006" key="2">
    <source>
        <dbReference type="Google" id="ProtNLM"/>
    </source>
</evidence>
<sequence length="81" mass="8593">MKRRNFLRKALAGSTLTMMGLPTAQTRAADPGFSNYKALVCVFLDGGNDAWNSFVPIGSSGNSGYGKYAEGRADLAVDNNS</sequence>